<sequence>MRELIFATHNAHKVQEVASLLKGVCLLRTATEAGITEPIPEERDTLSGNAWQKAEFVWMRTGRDSFADDTGLEVEALDGAPGVYSARYAGPSCSFADNMAKLLREMRGIANRKACFRTVIALIIGGVRHEFEGRVDGEILEQPTGEGGFGYDAVFRPQGYELSFAQMPLEVKNSLSHRGRAVEKMRAFLSEL</sequence>
<comment type="function">
    <text evidence="10">Pyrophosphatase that catalyzes the hydrolysis of nucleoside triphosphates to their monophosphate derivatives, with a high preference for the non-canonical purine nucleotides XTP (xanthosine triphosphate), dITP (deoxyinosine triphosphate) and ITP. Seems to function as a house-cleaning enzyme that removes non-canonical purine nucleotides from the nucleotide pool, thus preventing their incorporation into DNA/RNA and avoiding chromosomal lesions.</text>
</comment>
<dbReference type="GO" id="GO:0046872">
    <property type="term" value="F:metal ion binding"/>
    <property type="evidence" value="ECO:0007669"/>
    <property type="project" value="UniProtKB-KW"/>
</dbReference>
<dbReference type="NCBIfam" id="TIGR00042">
    <property type="entry name" value="RdgB/HAM1 family non-canonical purine NTP pyrophosphatase"/>
    <property type="match status" value="1"/>
</dbReference>
<dbReference type="GO" id="GO:0005829">
    <property type="term" value="C:cytosol"/>
    <property type="evidence" value="ECO:0007669"/>
    <property type="project" value="TreeGrafter"/>
</dbReference>
<dbReference type="InterPro" id="IPR020922">
    <property type="entry name" value="dITP/XTP_pyrophosphatase"/>
</dbReference>
<comment type="similarity">
    <text evidence="1 10 11">Belongs to the HAM1 NTPase family.</text>
</comment>
<evidence type="ECO:0000256" key="9">
    <source>
        <dbReference type="ARBA" id="ARBA00052017"/>
    </source>
</evidence>
<comment type="catalytic activity">
    <reaction evidence="10">
        <text>ITP + H2O = IMP + diphosphate + H(+)</text>
        <dbReference type="Rhea" id="RHEA:29399"/>
        <dbReference type="ChEBI" id="CHEBI:15377"/>
        <dbReference type="ChEBI" id="CHEBI:15378"/>
        <dbReference type="ChEBI" id="CHEBI:33019"/>
        <dbReference type="ChEBI" id="CHEBI:58053"/>
        <dbReference type="ChEBI" id="CHEBI:61402"/>
        <dbReference type="EC" id="3.6.1.66"/>
    </reaction>
</comment>
<evidence type="ECO:0000313" key="13">
    <source>
        <dbReference type="Proteomes" id="UP000054172"/>
    </source>
</evidence>
<evidence type="ECO:0000313" key="12">
    <source>
        <dbReference type="EMBL" id="KQM09386.1"/>
    </source>
</evidence>
<dbReference type="SUPFAM" id="SSF52972">
    <property type="entry name" value="ITPase-like"/>
    <property type="match status" value="1"/>
</dbReference>
<comment type="catalytic activity">
    <reaction evidence="9 10">
        <text>XTP + H2O = XMP + diphosphate + H(+)</text>
        <dbReference type="Rhea" id="RHEA:28610"/>
        <dbReference type="ChEBI" id="CHEBI:15377"/>
        <dbReference type="ChEBI" id="CHEBI:15378"/>
        <dbReference type="ChEBI" id="CHEBI:33019"/>
        <dbReference type="ChEBI" id="CHEBI:57464"/>
        <dbReference type="ChEBI" id="CHEBI:61314"/>
        <dbReference type="EC" id="3.6.1.66"/>
    </reaction>
</comment>
<gene>
    <name evidence="12" type="ORF">AL399_02075</name>
</gene>
<dbReference type="InterPro" id="IPR002637">
    <property type="entry name" value="RdgB/HAM1"/>
</dbReference>
<dbReference type="GO" id="GO:0017111">
    <property type="term" value="F:ribonucleoside triphosphate phosphatase activity"/>
    <property type="evidence" value="ECO:0007669"/>
    <property type="project" value="InterPro"/>
</dbReference>
<comment type="subunit">
    <text evidence="2 10">Homodimer.</text>
</comment>
<dbReference type="InterPro" id="IPR029001">
    <property type="entry name" value="ITPase-like_fam"/>
</dbReference>
<evidence type="ECO:0000256" key="2">
    <source>
        <dbReference type="ARBA" id="ARBA00011738"/>
    </source>
</evidence>
<accession>A0A0Q4B9R6</accession>
<protein>
    <recommendedName>
        <fullName evidence="10">dITP/XTP pyrophosphatase</fullName>
        <ecNumber evidence="10">3.6.1.66</ecNumber>
    </recommendedName>
    <alternativeName>
        <fullName evidence="10">Non-canonical purine NTP pyrophosphatase</fullName>
    </alternativeName>
    <alternativeName>
        <fullName evidence="10">Non-standard purine NTP pyrophosphatase</fullName>
    </alternativeName>
    <alternativeName>
        <fullName evidence="10">Nucleoside-triphosphate diphosphatase</fullName>
    </alternativeName>
    <alternativeName>
        <fullName evidence="10">Nucleoside-triphosphate pyrophosphatase</fullName>
        <shortName evidence="10">NTPase</shortName>
    </alternativeName>
</protein>
<dbReference type="Gene3D" id="3.90.950.10">
    <property type="match status" value="1"/>
</dbReference>
<dbReference type="STRING" id="1702214.AL399_02075"/>
<dbReference type="Pfam" id="PF01725">
    <property type="entry name" value="Ham1p_like"/>
    <property type="match status" value="1"/>
</dbReference>
<evidence type="ECO:0000256" key="1">
    <source>
        <dbReference type="ARBA" id="ARBA00008023"/>
    </source>
</evidence>
<dbReference type="AlphaFoldDB" id="A0A0Q4B9R6"/>
<comment type="caution">
    <text evidence="12">The sequence shown here is derived from an EMBL/GenBank/DDBJ whole genome shotgun (WGS) entry which is preliminary data.</text>
</comment>
<dbReference type="EMBL" id="LIIK01000006">
    <property type="protein sequence ID" value="KQM09386.1"/>
    <property type="molecule type" value="Genomic_DNA"/>
</dbReference>
<dbReference type="GO" id="GO:0036222">
    <property type="term" value="F:XTP diphosphatase activity"/>
    <property type="evidence" value="ECO:0007669"/>
    <property type="project" value="UniProtKB-UniRule"/>
</dbReference>
<keyword evidence="5 10" id="KW-0378">Hydrolase</keyword>
<evidence type="ECO:0000256" key="6">
    <source>
        <dbReference type="ARBA" id="ARBA00022842"/>
    </source>
</evidence>
<dbReference type="PATRIC" id="fig|1702214.3.peg.99"/>
<proteinExistence type="inferred from homology"/>
<feature type="active site" description="Proton acceptor" evidence="10">
    <location>
        <position position="69"/>
    </location>
</feature>
<feature type="binding site" evidence="10">
    <location>
        <position position="70"/>
    </location>
    <ligand>
        <name>substrate</name>
    </ligand>
</feature>
<dbReference type="PANTHER" id="PTHR11067:SF9">
    <property type="entry name" value="INOSINE TRIPHOSPHATE PYROPHOSPHATASE"/>
    <property type="match status" value="1"/>
</dbReference>
<dbReference type="GO" id="GO:0000166">
    <property type="term" value="F:nucleotide binding"/>
    <property type="evidence" value="ECO:0007669"/>
    <property type="project" value="UniProtKB-KW"/>
</dbReference>
<keyword evidence="4 10" id="KW-0547">Nucleotide-binding</keyword>
<dbReference type="EC" id="3.6.1.66" evidence="10"/>
<evidence type="ECO:0000256" key="10">
    <source>
        <dbReference type="HAMAP-Rule" id="MF_01405"/>
    </source>
</evidence>
<feature type="binding site" evidence="10">
    <location>
        <position position="172"/>
    </location>
    <ligand>
        <name>substrate</name>
    </ligand>
</feature>
<keyword evidence="6 10" id="KW-0460">Magnesium</keyword>
<dbReference type="Proteomes" id="UP000054172">
    <property type="component" value="Unassembled WGS sequence"/>
</dbReference>
<feature type="binding site" evidence="10">
    <location>
        <begin position="149"/>
        <end position="152"/>
    </location>
    <ligand>
        <name>substrate</name>
    </ligand>
</feature>
<comment type="catalytic activity">
    <reaction evidence="8 10">
        <text>dITP + H2O = dIMP + diphosphate + H(+)</text>
        <dbReference type="Rhea" id="RHEA:28342"/>
        <dbReference type="ChEBI" id="CHEBI:15377"/>
        <dbReference type="ChEBI" id="CHEBI:15378"/>
        <dbReference type="ChEBI" id="CHEBI:33019"/>
        <dbReference type="ChEBI" id="CHEBI:61194"/>
        <dbReference type="ChEBI" id="CHEBI:61382"/>
        <dbReference type="EC" id="3.6.1.66"/>
    </reaction>
</comment>
<evidence type="ECO:0000256" key="7">
    <source>
        <dbReference type="ARBA" id="ARBA00023080"/>
    </source>
</evidence>
<keyword evidence="7 10" id="KW-0546">Nucleotide metabolism</keyword>
<dbReference type="GO" id="GO:0009146">
    <property type="term" value="P:purine nucleoside triphosphate catabolic process"/>
    <property type="evidence" value="ECO:0007669"/>
    <property type="project" value="UniProtKB-UniRule"/>
</dbReference>
<evidence type="ECO:0000256" key="8">
    <source>
        <dbReference type="ARBA" id="ARBA00051875"/>
    </source>
</evidence>
<dbReference type="HAMAP" id="MF_01405">
    <property type="entry name" value="Non_canon_purine_NTPase"/>
    <property type="match status" value="1"/>
</dbReference>
<dbReference type="GO" id="GO:0036220">
    <property type="term" value="F:ITP diphosphatase activity"/>
    <property type="evidence" value="ECO:0007669"/>
    <property type="project" value="UniProtKB-UniRule"/>
</dbReference>
<feature type="binding site" evidence="10">
    <location>
        <begin position="8"/>
        <end position="13"/>
    </location>
    <ligand>
        <name>substrate</name>
    </ligand>
</feature>
<evidence type="ECO:0000256" key="3">
    <source>
        <dbReference type="ARBA" id="ARBA00022723"/>
    </source>
</evidence>
<dbReference type="PANTHER" id="PTHR11067">
    <property type="entry name" value="INOSINE TRIPHOSPHATE PYROPHOSPHATASE/HAM1 PROTEIN"/>
    <property type="match status" value="1"/>
</dbReference>
<evidence type="ECO:0000256" key="5">
    <source>
        <dbReference type="ARBA" id="ARBA00022801"/>
    </source>
</evidence>
<evidence type="ECO:0000256" key="11">
    <source>
        <dbReference type="RuleBase" id="RU003781"/>
    </source>
</evidence>
<comment type="caution">
    <text evidence="10">Lacks conserved residue(s) required for the propagation of feature annotation.</text>
</comment>
<dbReference type="FunFam" id="3.90.950.10:FF:000001">
    <property type="entry name" value="dITP/XTP pyrophosphatase"/>
    <property type="match status" value="1"/>
</dbReference>
<feature type="binding site" evidence="10">
    <location>
        <position position="69"/>
    </location>
    <ligand>
        <name>Mg(2+)</name>
        <dbReference type="ChEBI" id="CHEBI:18420"/>
    </ligand>
</feature>
<dbReference type="GO" id="GO:0009117">
    <property type="term" value="P:nucleotide metabolic process"/>
    <property type="evidence" value="ECO:0007669"/>
    <property type="project" value="UniProtKB-KW"/>
</dbReference>
<evidence type="ECO:0000256" key="4">
    <source>
        <dbReference type="ARBA" id="ARBA00022741"/>
    </source>
</evidence>
<organism evidence="12 13">
    <name type="scientific">Candidatus [Bacteroides] periocalifornicus</name>
    <dbReference type="NCBI Taxonomy" id="1702214"/>
    <lineage>
        <taxon>Bacteria</taxon>
        <taxon>Pseudomonadati</taxon>
        <taxon>Bacteroidota</taxon>
    </lineage>
</organism>
<feature type="binding site" evidence="10">
    <location>
        <begin position="177"/>
        <end position="178"/>
    </location>
    <ligand>
        <name>substrate</name>
    </ligand>
</feature>
<comment type="cofactor">
    <cofactor evidence="10">
        <name>Mg(2+)</name>
        <dbReference type="ChEBI" id="CHEBI:18420"/>
    </cofactor>
    <text evidence="10">Binds 1 Mg(2+) ion per subunit.</text>
</comment>
<dbReference type="GO" id="GO:0035870">
    <property type="term" value="F:dITP diphosphatase activity"/>
    <property type="evidence" value="ECO:0007669"/>
    <property type="project" value="UniProtKB-UniRule"/>
</dbReference>
<keyword evidence="13" id="KW-1185">Reference proteome</keyword>
<keyword evidence="3 10" id="KW-0479">Metal-binding</keyword>
<reference evidence="12" key="1">
    <citation type="submission" date="2015-08" db="EMBL/GenBank/DDBJ databases">
        <title>Candidatus Bacteriodes Periocalifornicus.</title>
        <authorList>
            <person name="McLean J.S."/>
            <person name="Kelley S."/>
        </authorList>
    </citation>
    <scope>NUCLEOTIDE SEQUENCE [LARGE SCALE GENOMIC DNA]</scope>
    <source>
        <strain evidence="12">12B</strain>
    </source>
</reference>
<name>A0A0Q4B9R6_9BACT</name>
<dbReference type="CDD" id="cd00515">
    <property type="entry name" value="HAM1"/>
    <property type="match status" value="1"/>
</dbReference>